<feature type="signal peptide" evidence="2">
    <location>
        <begin position="1"/>
        <end position="19"/>
    </location>
</feature>
<dbReference type="InterPro" id="IPR016186">
    <property type="entry name" value="C-type_lectin-like/link_sf"/>
</dbReference>
<dbReference type="GeneTree" id="ENSGT01100000263473"/>
<protein>
    <recommendedName>
        <fullName evidence="3">C-type lectin domain-containing protein</fullName>
    </recommendedName>
</protein>
<name>A0A8C5AP47_GADMO</name>
<dbReference type="Gene3D" id="3.10.100.10">
    <property type="entry name" value="Mannose-Binding Protein A, subunit A"/>
    <property type="match status" value="2"/>
</dbReference>
<feature type="chain" id="PRO_5045429141" description="C-type lectin domain-containing protein" evidence="2">
    <location>
        <begin position="20"/>
        <end position="231"/>
    </location>
</feature>
<keyword evidence="1" id="KW-1015">Disulfide bond</keyword>
<dbReference type="PROSITE" id="PS00615">
    <property type="entry name" value="C_TYPE_LECTIN_1"/>
    <property type="match status" value="1"/>
</dbReference>
<keyword evidence="5" id="KW-1185">Reference proteome</keyword>
<dbReference type="Proteomes" id="UP000694546">
    <property type="component" value="Chromosome 4"/>
</dbReference>
<reference evidence="4" key="1">
    <citation type="submission" date="2025-08" db="UniProtKB">
        <authorList>
            <consortium name="Ensembl"/>
        </authorList>
    </citation>
    <scope>IDENTIFICATION</scope>
</reference>
<dbReference type="SUPFAM" id="SSF56436">
    <property type="entry name" value="C-type lectin-like"/>
    <property type="match status" value="2"/>
</dbReference>
<feature type="domain" description="C-type lectin" evidence="3">
    <location>
        <begin position="26"/>
        <end position="141"/>
    </location>
</feature>
<proteinExistence type="predicted"/>
<feature type="domain" description="C-type lectin" evidence="3">
    <location>
        <begin position="143"/>
        <end position="215"/>
    </location>
</feature>
<evidence type="ECO:0000259" key="3">
    <source>
        <dbReference type="PROSITE" id="PS50041"/>
    </source>
</evidence>
<dbReference type="PANTHER" id="PTHR45784">
    <property type="entry name" value="C-TYPE LECTIN DOMAIN FAMILY 20 MEMBER A-RELATED"/>
    <property type="match status" value="1"/>
</dbReference>
<organism evidence="4 5">
    <name type="scientific">Gadus morhua</name>
    <name type="common">Atlantic cod</name>
    <dbReference type="NCBI Taxonomy" id="8049"/>
    <lineage>
        <taxon>Eukaryota</taxon>
        <taxon>Metazoa</taxon>
        <taxon>Chordata</taxon>
        <taxon>Craniata</taxon>
        <taxon>Vertebrata</taxon>
        <taxon>Euteleostomi</taxon>
        <taxon>Actinopterygii</taxon>
        <taxon>Neopterygii</taxon>
        <taxon>Teleostei</taxon>
        <taxon>Neoteleostei</taxon>
        <taxon>Acanthomorphata</taxon>
        <taxon>Zeiogadaria</taxon>
        <taxon>Gadariae</taxon>
        <taxon>Gadiformes</taxon>
        <taxon>Gadoidei</taxon>
        <taxon>Gadidae</taxon>
        <taxon>Gadus</taxon>
    </lineage>
</organism>
<dbReference type="InterPro" id="IPR018378">
    <property type="entry name" value="C-type_lectin_CS"/>
</dbReference>
<reference evidence="4" key="2">
    <citation type="submission" date="2025-09" db="UniProtKB">
        <authorList>
            <consortium name="Ensembl"/>
        </authorList>
    </citation>
    <scope>IDENTIFICATION</scope>
</reference>
<dbReference type="AlphaFoldDB" id="A0A8C5AP47"/>
<accession>A0A8C5AP47</accession>
<dbReference type="SMART" id="SM00034">
    <property type="entry name" value="CLECT"/>
    <property type="match status" value="2"/>
</dbReference>
<dbReference type="PANTHER" id="PTHR45784:SF3">
    <property type="entry name" value="C-TYPE LECTIN DOMAIN FAMILY 4 MEMBER K-LIKE-RELATED"/>
    <property type="match status" value="1"/>
</dbReference>
<evidence type="ECO:0000256" key="2">
    <source>
        <dbReference type="SAM" id="SignalP"/>
    </source>
</evidence>
<dbReference type="PROSITE" id="PS50041">
    <property type="entry name" value="C_TYPE_LECTIN_2"/>
    <property type="match status" value="2"/>
</dbReference>
<sequence length="231" mass="26862">MQETILLFCLSGLFLGHHALPPIKSYYYVDQKLSWTDAQQHCREQNGDLATVDNVADLQHLQESRTGFIYDDDFIWIGLYDDRTRWKWSLGDQDYKVGQNYGTWSGTDPDFWNNEENCTGLSSTGIWFDISCYSLYGAVCFDDEESNYILVQNPMTWYEALQYCRSHYTDLAIVRNAAENGKLLALNPQSSWIGLHRHPWSHWSDGSRSTFLNWAQEKTKTTLNLQVEDQL</sequence>
<dbReference type="Pfam" id="PF00059">
    <property type="entry name" value="Lectin_C"/>
    <property type="match status" value="2"/>
</dbReference>
<dbReference type="Ensembl" id="ENSGMOT00000057174.1">
    <property type="protein sequence ID" value="ENSGMOP00000034512.1"/>
    <property type="gene ID" value="ENSGMOG00000026570.1"/>
</dbReference>
<evidence type="ECO:0000313" key="4">
    <source>
        <dbReference type="Ensembl" id="ENSGMOP00000034512.1"/>
    </source>
</evidence>
<dbReference type="InterPro" id="IPR016187">
    <property type="entry name" value="CTDL_fold"/>
</dbReference>
<dbReference type="InterPro" id="IPR001304">
    <property type="entry name" value="C-type_lectin-like"/>
</dbReference>
<keyword evidence="2" id="KW-0732">Signal</keyword>
<evidence type="ECO:0000256" key="1">
    <source>
        <dbReference type="ARBA" id="ARBA00023157"/>
    </source>
</evidence>
<evidence type="ECO:0000313" key="5">
    <source>
        <dbReference type="Proteomes" id="UP000694546"/>
    </source>
</evidence>